<dbReference type="Gene3D" id="1.10.4080.10">
    <property type="entry name" value="ADP-ribosylation/Crystallin J1"/>
    <property type="match status" value="1"/>
</dbReference>
<evidence type="ECO:0000313" key="3">
    <source>
        <dbReference type="Proteomes" id="UP000428260"/>
    </source>
</evidence>
<dbReference type="Pfam" id="PF03747">
    <property type="entry name" value="ADP_ribosyl_GH"/>
    <property type="match status" value="1"/>
</dbReference>
<dbReference type="InterPro" id="IPR036705">
    <property type="entry name" value="Ribosyl_crysJ1_sf"/>
</dbReference>
<dbReference type="InterPro" id="IPR005502">
    <property type="entry name" value="Ribosyl_crysJ1"/>
</dbReference>
<accession>A0A6I6JZ48</accession>
<keyword evidence="1" id="KW-0479">Metal-binding</keyword>
<reference evidence="2 3" key="1">
    <citation type="submission" date="2019-11" db="EMBL/GenBank/DDBJ databases">
        <authorList>
            <person name="Zheng R.K."/>
            <person name="Sun C.M."/>
        </authorList>
    </citation>
    <scope>NUCLEOTIDE SEQUENCE [LARGE SCALE GENOMIC DNA]</scope>
    <source>
        <strain evidence="2 3">WC007</strain>
    </source>
</reference>
<dbReference type="GO" id="GO:0016787">
    <property type="term" value="F:hydrolase activity"/>
    <property type="evidence" value="ECO:0007669"/>
    <property type="project" value="UniProtKB-KW"/>
</dbReference>
<gene>
    <name evidence="2" type="ORF">GM418_27190</name>
</gene>
<feature type="binding site" evidence="1">
    <location>
        <position position="296"/>
    </location>
    <ligand>
        <name>Mg(2+)</name>
        <dbReference type="ChEBI" id="CHEBI:18420"/>
        <label>1</label>
    </ligand>
</feature>
<dbReference type="KEGG" id="mcos:GM418_27190"/>
<proteinExistence type="predicted"/>
<dbReference type="Proteomes" id="UP000428260">
    <property type="component" value="Chromosome"/>
</dbReference>
<sequence length="501" mass="56539">MSARNSSGESSEIVMKKEVLMDKVKGAWAAQTIGVTFGIPVEFKFNTMMVPDYLKLDYNENSLINEYTHTPGTYDDIYMDLTFVDVIEKEGIDAPAQSFADAFTYADYKLWNANQMGRYNIMNGLKPPASGHWLNNPCADDIDFQIEADFAGIMAPGMINSAVEICDKVGHIMNYGDGYYGGVFVAGLYSMAMVSNDTKDIKNIVQKALSVIPPESQFAQCIQDVILSYEENPHDWKLAWFKVSRKWSEDIGNPIGVFKPFNIDAKINAAWVVIGLLFGEGDFTKTFEIATRCGDDADCNPATAGGILGAITGFKNIPDYWKQGLDKVENIPFYGTEISLSKAYQLSYKHAEQMIVRNGGNITENELIIKTQGPVEIPLEVSFKGHYPTQSIIPSKVGNNIEFEFEGIGFVLAAPPNGVNYEENYVFEIELYINGKLVEEAKIPTEFNKRRYVLCWRYELPRTRHHVLIKIRNPSLKYEMPFRHAIVYDDKPNKLDFDFKK</sequence>
<keyword evidence="3" id="KW-1185">Reference proteome</keyword>
<comment type="cofactor">
    <cofactor evidence="1">
        <name>Mg(2+)</name>
        <dbReference type="ChEBI" id="CHEBI:18420"/>
    </cofactor>
    <text evidence="1">Binds 2 magnesium ions per subunit.</text>
</comment>
<evidence type="ECO:0000313" key="2">
    <source>
        <dbReference type="EMBL" id="QGY48235.1"/>
    </source>
</evidence>
<dbReference type="GO" id="GO:0046872">
    <property type="term" value="F:metal ion binding"/>
    <property type="evidence" value="ECO:0007669"/>
    <property type="project" value="UniProtKB-KW"/>
</dbReference>
<dbReference type="AlphaFoldDB" id="A0A6I6JZ48"/>
<feature type="binding site" evidence="1">
    <location>
        <position position="298"/>
    </location>
    <ligand>
        <name>Mg(2+)</name>
        <dbReference type="ChEBI" id="CHEBI:18420"/>
        <label>1</label>
    </ligand>
</feature>
<protein>
    <submittedName>
        <fullName evidence="2">ADP-ribosylglycohydrolase family protein</fullName>
    </submittedName>
</protein>
<keyword evidence="1" id="KW-0460">Magnesium</keyword>
<organism evidence="2 3">
    <name type="scientific">Maribellus comscasis</name>
    <dbReference type="NCBI Taxonomy" id="2681766"/>
    <lineage>
        <taxon>Bacteria</taxon>
        <taxon>Pseudomonadati</taxon>
        <taxon>Bacteroidota</taxon>
        <taxon>Bacteroidia</taxon>
        <taxon>Marinilabiliales</taxon>
        <taxon>Prolixibacteraceae</taxon>
        <taxon>Maribellus</taxon>
    </lineage>
</organism>
<dbReference type="SUPFAM" id="SSF101478">
    <property type="entry name" value="ADP-ribosylglycohydrolase"/>
    <property type="match status" value="1"/>
</dbReference>
<keyword evidence="2" id="KW-0378">Hydrolase</keyword>
<evidence type="ECO:0000256" key="1">
    <source>
        <dbReference type="PIRSR" id="PIRSR605502-1"/>
    </source>
</evidence>
<dbReference type="EMBL" id="CP046401">
    <property type="protein sequence ID" value="QGY48235.1"/>
    <property type="molecule type" value="Genomic_DNA"/>
</dbReference>
<name>A0A6I6JZ48_9BACT</name>